<gene>
    <name evidence="2" type="ORF">GGX14DRAFT_394213</name>
</gene>
<organism evidence="2 3">
    <name type="scientific">Mycena pura</name>
    <dbReference type="NCBI Taxonomy" id="153505"/>
    <lineage>
        <taxon>Eukaryota</taxon>
        <taxon>Fungi</taxon>
        <taxon>Dikarya</taxon>
        <taxon>Basidiomycota</taxon>
        <taxon>Agaricomycotina</taxon>
        <taxon>Agaricomycetes</taxon>
        <taxon>Agaricomycetidae</taxon>
        <taxon>Agaricales</taxon>
        <taxon>Marasmiineae</taxon>
        <taxon>Mycenaceae</taxon>
        <taxon>Mycena</taxon>
    </lineage>
</organism>
<dbReference type="Proteomes" id="UP001219525">
    <property type="component" value="Unassembled WGS sequence"/>
</dbReference>
<comment type="caution">
    <text evidence="2">The sequence shown here is derived from an EMBL/GenBank/DDBJ whole genome shotgun (WGS) entry which is preliminary data.</text>
</comment>
<dbReference type="EMBL" id="JARJCW010000026">
    <property type="protein sequence ID" value="KAJ7211281.1"/>
    <property type="molecule type" value="Genomic_DNA"/>
</dbReference>
<reference evidence="2" key="1">
    <citation type="submission" date="2023-03" db="EMBL/GenBank/DDBJ databases">
        <title>Massive genome expansion in bonnet fungi (Mycena s.s.) driven by repeated elements and novel gene families across ecological guilds.</title>
        <authorList>
            <consortium name="Lawrence Berkeley National Laboratory"/>
            <person name="Harder C.B."/>
            <person name="Miyauchi S."/>
            <person name="Viragh M."/>
            <person name="Kuo A."/>
            <person name="Thoen E."/>
            <person name="Andreopoulos B."/>
            <person name="Lu D."/>
            <person name="Skrede I."/>
            <person name="Drula E."/>
            <person name="Henrissat B."/>
            <person name="Morin E."/>
            <person name="Kohler A."/>
            <person name="Barry K."/>
            <person name="LaButti K."/>
            <person name="Morin E."/>
            <person name="Salamov A."/>
            <person name="Lipzen A."/>
            <person name="Mereny Z."/>
            <person name="Hegedus B."/>
            <person name="Baldrian P."/>
            <person name="Stursova M."/>
            <person name="Weitz H."/>
            <person name="Taylor A."/>
            <person name="Grigoriev I.V."/>
            <person name="Nagy L.G."/>
            <person name="Martin F."/>
            <person name="Kauserud H."/>
        </authorList>
    </citation>
    <scope>NUCLEOTIDE SEQUENCE</scope>
    <source>
        <strain evidence="2">9144</strain>
    </source>
</reference>
<evidence type="ECO:0000313" key="2">
    <source>
        <dbReference type="EMBL" id="KAJ7211281.1"/>
    </source>
</evidence>
<evidence type="ECO:0000313" key="3">
    <source>
        <dbReference type="Proteomes" id="UP001219525"/>
    </source>
</evidence>
<evidence type="ECO:0000256" key="1">
    <source>
        <dbReference type="SAM" id="MobiDB-lite"/>
    </source>
</evidence>
<feature type="region of interest" description="Disordered" evidence="1">
    <location>
        <begin position="439"/>
        <end position="472"/>
    </location>
</feature>
<name>A0AAD6VIW9_9AGAR</name>
<proteinExistence type="predicted"/>
<dbReference type="AlphaFoldDB" id="A0AAD6VIW9"/>
<feature type="region of interest" description="Disordered" evidence="1">
    <location>
        <begin position="531"/>
        <end position="558"/>
    </location>
</feature>
<keyword evidence="3" id="KW-1185">Reference proteome</keyword>
<sequence>MDAKKGARRAHPLSPTIEEHKRFVSRVKLSGVPRIDLALGTGIVKRKCLYRIEKGRESRDCSATKTHPQNGDSEQPRRIDFQVLQRMADELGDGRILVQFVKGSLRMEIPENFLKNNDFRVIKGRTKAGRGGDAAQSAPSCAALPVLMADSLDLDWVNWIRSFEDVSLLFAEIYGPLSHQALSRARQALLASVSFSCITSTVSPTQANQLRAPAVVMHCCNRTTTSQDMSSVIHVMRHIPVFNEPSHSAVRAHRANCMLARRFRRGQVEGIARRQADSDWNARVHMHLPLVSPARAARTSGGQAPICWQASFSMLTHMLGGRNLNLHESCRPIATASLAKQKRGNLEAVDTLALNKEHAKNYTGGETACAISKLSRVQAMAIRQSPRKKNITATSTVSVEAAHFVSVDTAGRFHGGDGLLGGGETRGLERVGAARAHDAARGVEADAEEDEERGEPAELRGGSMRAGEAQEAGHTSLLGEWAVGGLAMTKVTLASAKREINVFSISNCAHATRRSGILPFSRYRRSRMWSSTSVDPDMMQDGAEEPRGCCSDLSALTS</sequence>
<accession>A0AAD6VIW9</accession>
<protein>
    <submittedName>
        <fullName evidence="2">Uncharacterized protein</fullName>
    </submittedName>
</protein>